<gene>
    <name evidence="2" type="ORF">QC762_305145</name>
</gene>
<proteinExistence type="predicted"/>
<feature type="compositionally biased region" description="Basic and acidic residues" evidence="1">
    <location>
        <begin position="81"/>
        <end position="94"/>
    </location>
</feature>
<accession>A0ABR0GJ23</accession>
<evidence type="ECO:0000313" key="2">
    <source>
        <dbReference type="EMBL" id="KAK4655750.1"/>
    </source>
</evidence>
<keyword evidence="3" id="KW-1185">Reference proteome</keyword>
<comment type="caution">
    <text evidence="2">The sequence shown here is derived from an EMBL/GenBank/DDBJ whole genome shotgun (WGS) entry which is preliminary data.</text>
</comment>
<dbReference type="Proteomes" id="UP001323405">
    <property type="component" value="Unassembled WGS sequence"/>
</dbReference>
<dbReference type="GeneID" id="87908718"/>
<dbReference type="EMBL" id="JAFFHA010000005">
    <property type="protein sequence ID" value="KAK4655750.1"/>
    <property type="molecule type" value="Genomic_DNA"/>
</dbReference>
<sequence>MDEIFKNINMDEILKGIPGIHDQVQGQIAQADNNVEGEQEAGGLNGSDVLPWNLGIDDPLNMDDMLKDISGTPEQAQGQMEAERWKPRIQPGDKRREAEWPIWIPSLRTQILTTW</sequence>
<evidence type="ECO:0000313" key="3">
    <source>
        <dbReference type="Proteomes" id="UP001323405"/>
    </source>
</evidence>
<feature type="region of interest" description="Disordered" evidence="1">
    <location>
        <begin position="68"/>
        <end position="94"/>
    </location>
</feature>
<evidence type="ECO:0000256" key="1">
    <source>
        <dbReference type="SAM" id="MobiDB-lite"/>
    </source>
</evidence>
<protein>
    <submittedName>
        <fullName evidence="2">Uncharacterized protein</fullName>
    </submittedName>
</protein>
<organism evidence="2 3">
    <name type="scientific">Podospora pseudocomata</name>
    <dbReference type="NCBI Taxonomy" id="2093779"/>
    <lineage>
        <taxon>Eukaryota</taxon>
        <taxon>Fungi</taxon>
        <taxon>Dikarya</taxon>
        <taxon>Ascomycota</taxon>
        <taxon>Pezizomycotina</taxon>
        <taxon>Sordariomycetes</taxon>
        <taxon>Sordariomycetidae</taxon>
        <taxon>Sordariales</taxon>
        <taxon>Podosporaceae</taxon>
        <taxon>Podospora</taxon>
    </lineage>
</organism>
<name>A0ABR0GJ23_9PEZI</name>
<dbReference type="RefSeq" id="XP_062744725.1">
    <property type="nucleotide sequence ID" value="XM_062888811.1"/>
</dbReference>
<reference evidence="2 3" key="1">
    <citation type="journal article" date="2023" name="bioRxiv">
        <title>High-quality genome assemblies of four members of thePodospora anserinaspecies complex.</title>
        <authorList>
            <person name="Ament-Velasquez S.L."/>
            <person name="Vogan A.A."/>
            <person name="Wallerman O."/>
            <person name="Hartmann F."/>
            <person name="Gautier V."/>
            <person name="Silar P."/>
            <person name="Giraud T."/>
            <person name="Johannesson H."/>
        </authorList>
    </citation>
    <scope>NUCLEOTIDE SEQUENCE [LARGE SCALE GENOMIC DNA]</scope>
    <source>
        <strain evidence="2 3">CBS 415.72m</strain>
    </source>
</reference>